<organism evidence="4 5">
    <name type="scientific">Sinobacterium caligoides</name>
    <dbReference type="NCBI Taxonomy" id="933926"/>
    <lineage>
        <taxon>Bacteria</taxon>
        <taxon>Pseudomonadati</taxon>
        <taxon>Pseudomonadota</taxon>
        <taxon>Gammaproteobacteria</taxon>
        <taxon>Cellvibrionales</taxon>
        <taxon>Spongiibacteraceae</taxon>
        <taxon>Sinobacterium</taxon>
    </lineage>
</organism>
<dbReference type="CDD" id="cd04301">
    <property type="entry name" value="NAT_SF"/>
    <property type="match status" value="1"/>
</dbReference>
<keyword evidence="5" id="KW-1185">Reference proteome</keyword>
<evidence type="ECO:0000256" key="1">
    <source>
        <dbReference type="ARBA" id="ARBA00022679"/>
    </source>
</evidence>
<dbReference type="AlphaFoldDB" id="A0A3N2DDU2"/>
<keyword evidence="1 4" id="KW-0808">Transferase</keyword>
<evidence type="ECO:0000313" key="5">
    <source>
        <dbReference type="Proteomes" id="UP000275394"/>
    </source>
</evidence>
<keyword evidence="2 4" id="KW-0012">Acyltransferase</keyword>
<evidence type="ECO:0000313" key="4">
    <source>
        <dbReference type="EMBL" id="ROR97902.1"/>
    </source>
</evidence>
<proteinExistence type="predicted"/>
<dbReference type="EMBL" id="RKHR01000008">
    <property type="protein sequence ID" value="ROR97902.1"/>
    <property type="molecule type" value="Genomic_DNA"/>
</dbReference>
<dbReference type="PROSITE" id="PS51186">
    <property type="entry name" value="GNAT"/>
    <property type="match status" value="1"/>
</dbReference>
<dbReference type="Pfam" id="PF00583">
    <property type="entry name" value="Acetyltransf_1"/>
    <property type="match status" value="1"/>
</dbReference>
<dbReference type="InterPro" id="IPR000182">
    <property type="entry name" value="GNAT_dom"/>
</dbReference>
<evidence type="ECO:0000259" key="3">
    <source>
        <dbReference type="PROSITE" id="PS51186"/>
    </source>
</evidence>
<dbReference type="InterPro" id="IPR016181">
    <property type="entry name" value="Acyl_CoA_acyltransferase"/>
</dbReference>
<dbReference type="RefSeq" id="WP_123713900.1">
    <property type="nucleotide sequence ID" value="NZ_RKHR01000008.1"/>
</dbReference>
<protein>
    <submittedName>
        <fullName evidence="4">L-amino acid N-acyltransferase YncA</fullName>
    </submittedName>
</protein>
<name>A0A3N2DDU2_9GAMM</name>
<dbReference type="InterPro" id="IPR050832">
    <property type="entry name" value="Bact_Acetyltransf"/>
</dbReference>
<dbReference type="PANTHER" id="PTHR43877">
    <property type="entry name" value="AMINOALKYLPHOSPHONATE N-ACETYLTRANSFERASE-RELATED-RELATED"/>
    <property type="match status" value="1"/>
</dbReference>
<dbReference type="Gene3D" id="3.40.630.30">
    <property type="match status" value="1"/>
</dbReference>
<comment type="caution">
    <text evidence="4">The sequence shown here is derived from an EMBL/GenBank/DDBJ whole genome shotgun (WGS) entry which is preliminary data.</text>
</comment>
<sequence>MIRLAQLSDANEVAQIHVKTWQAAYQGIIPDTYLDSLSVENREGLWRQAIESGYPELWVMEVESNIIGWVAFGSSRDSDAGPEIGEVLAIYVLPSFWSTGAGRGLWTKAMARLSDLGFQSITLWVLTGNKRAIDFYSKSGFKPEDDAIKEVEVAGKVLQEIRYTKKND</sequence>
<evidence type="ECO:0000256" key="2">
    <source>
        <dbReference type="ARBA" id="ARBA00023315"/>
    </source>
</evidence>
<accession>A0A3N2DDU2</accession>
<dbReference type="OrthoDB" id="336415at2"/>
<feature type="domain" description="N-acetyltransferase" evidence="3">
    <location>
        <begin position="1"/>
        <end position="168"/>
    </location>
</feature>
<gene>
    <name evidence="4" type="ORF">EDC56_3571</name>
</gene>
<dbReference type="SUPFAM" id="SSF55729">
    <property type="entry name" value="Acyl-CoA N-acyltransferases (Nat)"/>
    <property type="match status" value="1"/>
</dbReference>
<dbReference type="GO" id="GO:0016747">
    <property type="term" value="F:acyltransferase activity, transferring groups other than amino-acyl groups"/>
    <property type="evidence" value="ECO:0007669"/>
    <property type="project" value="InterPro"/>
</dbReference>
<dbReference type="Proteomes" id="UP000275394">
    <property type="component" value="Unassembled WGS sequence"/>
</dbReference>
<reference evidence="4 5" key="1">
    <citation type="submission" date="2018-11" db="EMBL/GenBank/DDBJ databases">
        <title>Genomic Encyclopedia of Type Strains, Phase IV (KMG-IV): sequencing the most valuable type-strain genomes for metagenomic binning, comparative biology and taxonomic classification.</title>
        <authorList>
            <person name="Goeker M."/>
        </authorList>
    </citation>
    <scope>NUCLEOTIDE SEQUENCE [LARGE SCALE GENOMIC DNA]</scope>
    <source>
        <strain evidence="4 5">DSM 100316</strain>
    </source>
</reference>